<dbReference type="GO" id="GO:0005829">
    <property type="term" value="C:cytosol"/>
    <property type="evidence" value="ECO:0007669"/>
    <property type="project" value="TreeGrafter"/>
</dbReference>
<dbReference type="Proteomes" id="UP000011200">
    <property type="component" value="Chromosome"/>
</dbReference>
<dbReference type="GO" id="GO:0017000">
    <property type="term" value="P:antibiotic biosynthetic process"/>
    <property type="evidence" value="ECO:0007669"/>
    <property type="project" value="UniProtKB-KW"/>
</dbReference>
<dbReference type="InterPro" id="IPR036736">
    <property type="entry name" value="ACP-like_sf"/>
</dbReference>
<dbReference type="Gene3D" id="3.30.300.30">
    <property type="match status" value="4"/>
</dbReference>
<dbReference type="InterPro" id="IPR023213">
    <property type="entry name" value="CAT-like_dom_sf"/>
</dbReference>
<dbReference type="RefSeq" id="WP_113946637.1">
    <property type="nucleotide sequence ID" value="NZ_CP027541.1"/>
</dbReference>
<dbReference type="InterPro" id="IPR010071">
    <property type="entry name" value="AA_adenyl_dom"/>
</dbReference>
<dbReference type="SMART" id="SM00823">
    <property type="entry name" value="PKS_PP"/>
    <property type="match status" value="4"/>
</dbReference>
<dbReference type="Gene3D" id="3.40.50.980">
    <property type="match status" value="4"/>
</dbReference>
<dbReference type="FunFam" id="2.30.38.10:FF:000001">
    <property type="entry name" value="Non-ribosomal peptide synthetase PvdI"/>
    <property type="match status" value="1"/>
</dbReference>
<dbReference type="GO" id="GO:0008610">
    <property type="term" value="P:lipid biosynthetic process"/>
    <property type="evidence" value="ECO:0007669"/>
    <property type="project" value="UniProtKB-ARBA"/>
</dbReference>
<dbReference type="FunFam" id="3.40.50.980:FF:000001">
    <property type="entry name" value="Non-ribosomal peptide synthetase"/>
    <property type="match status" value="4"/>
</dbReference>
<dbReference type="InterPro" id="IPR000873">
    <property type="entry name" value="AMP-dep_synth/lig_dom"/>
</dbReference>
<evidence type="ECO:0000256" key="1">
    <source>
        <dbReference type="ARBA" id="ARBA00001957"/>
    </source>
</evidence>
<dbReference type="PROSITE" id="PS50075">
    <property type="entry name" value="CARRIER"/>
    <property type="match status" value="4"/>
</dbReference>
<dbReference type="GO" id="GO:0043041">
    <property type="term" value="P:amino acid activation for nonribosomal peptide biosynthetic process"/>
    <property type="evidence" value="ECO:0007669"/>
    <property type="project" value="TreeGrafter"/>
</dbReference>
<dbReference type="CDD" id="cd19543">
    <property type="entry name" value="DCL_NRPS"/>
    <property type="match status" value="2"/>
</dbReference>
<evidence type="ECO:0000256" key="3">
    <source>
        <dbReference type="ARBA" id="ARBA00022450"/>
    </source>
</evidence>
<evidence type="ECO:0000256" key="2">
    <source>
        <dbReference type="ARBA" id="ARBA00006432"/>
    </source>
</evidence>
<dbReference type="Gene3D" id="3.30.559.30">
    <property type="entry name" value="Nonribosomal peptide synthetase, condensation domain"/>
    <property type="match status" value="7"/>
</dbReference>
<evidence type="ECO:0000313" key="9">
    <source>
        <dbReference type="Proteomes" id="UP000011200"/>
    </source>
</evidence>
<dbReference type="GO" id="GO:0044550">
    <property type="term" value="P:secondary metabolite biosynthetic process"/>
    <property type="evidence" value="ECO:0007669"/>
    <property type="project" value="UniProtKB-ARBA"/>
</dbReference>
<name>A0A2U9PPI4_MYCSE</name>
<dbReference type="Gene3D" id="3.30.559.10">
    <property type="entry name" value="Chloramphenicol acetyltransferase-like domain"/>
    <property type="match status" value="7"/>
</dbReference>
<feature type="domain" description="Carrier" evidence="7">
    <location>
        <begin position="2003"/>
        <end position="2077"/>
    </location>
</feature>
<gene>
    <name evidence="8" type="ORF">D806_026550</name>
</gene>
<feature type="domain" description="Carrier" evidence="7">
    <location>
        <begin position="3490"/>
        <end position="3565"/>
    </location>
</feature>
<dbReference type="PANTHER" id="PTHR45527">
    <property type="entry name" value="NONRIBOSOMAL PEPTIDE SYNTHETASE"/>
    <property type="match status" value="1"/>
</dbReference>
<organism evidence="8 9">
    <name type="scientific">Mycolicibacterium smegmatis (strain MKD8)</name>
    <name type="common">Mycobacterium smegmatis</name>
    <dbReference type="NCBI Taxonomy" id="1214915"/>
    <lineage>
        <taxon>Bacteria</taxon>
        <taxon>Bacillati</taxon>
        <taxon>Actinomycetota</taxon>
        <taxon>Actinomycetes</taxon>
        <taxon>Mycobacteriales</taxon>
        <taxon>Mycobacteriaceae</taxon>
        <taxon>Mycolicibacterium</taxon>
    </lineage>
</organism>
<evidence type="ECO:0000259" key="7">
    <source>
        <dbReference type="PROSITE" id="PS50075"/>
    </source>
</evidence>
<dbReference type="NCBIfam" id="NF003417">
    <property type="entry name" value="PRK04813.1"/>
    <property type="match status" value="4"/>
</dbReference>
<evidence type="ECO:0000256" key="4">
    <source>
        <dbReference type="ARBA" id="ARBA00022553"/>
    </source>
</evidence>
<feature type="domain" description="Carrier" evidence="7">
    <location>
        <begin position="4543"/>
        <end position="4617"/>
    </location>
</feature>
<dbReference type="Gene3D" id="1.10.1200.10">
    <property type="entry name" value="ACP-like"/>
    <property type="match status" value="4"/>
</dbReference>
<reference evidence="8 9" key="1">
    <citation type="journal article" date="2013" name="Genome Announc.">
        <title>Draft genome sequence of MKD8, a conjugal recipient Mycobacterium smegmatis strain.</title>
        <authorList>
            <person name="Gray T.A."/>
            <person name="Palumbo M.J."/>
            <person name="Derbyshire K.M."/>
        </authorList>
    </citation>
    <scope>NUCLEOTIDE SEQUENCE [LARGE SCALE GENOMIC DNA]</scope>
    <source>
        <strain evidence="8 9">MKD8</strain>
    </source>
</reference>
<protein>
    <submittedName>
        <fullName evidence="8">Linear gramicidin synthetase subunit D</fullName>
    </submittedName>
</protein>
<dbReference type="NCBIfam" id="TIGR01720">
    <property type="entry name" value="NRPS-para261"/>
    <property type="match status" value="2"/>
</dbReference>
<accession>A0A2U9PPI4</accession>
<dbReference type="Gene3D" id="2.30.38.10">
    <property type="entry name" value="Luciferase, Domain 3"/>
    <property type="match status" value="2"/>
</dbReference>
<reference evidence="9" key="2">
    <citation type="submission" date="2018-03" db="EMBL/GenBank/DDBJ databases">
        <authorList>
            <person name="Derbyshire K."/>
            <person name="Gray T.A."/>
            <person name="Champion M."/>
        </authorList>
    </citation>
    <scope>NUCLEOTIDE SEQUENCE [LARGE SCALE GENOMIC DNA]</scope>
    <source>
        <strain evidence="9">MKD8</strain>
    </source>
</reference>
<dbReference type="PANTHER" id="PTHR45527:SF1">
    <property type="entry name" value="FATTY ACID SYNTHASE"/>
    <property type="match status" value="1"/>
</dbReference>
<dbReference type="InterPro" id="IPR045851">
    <property type="entry name" value="AMP-bd_C_sf"/>
</dbReference>
<dbReference type="FunFam" id="1.10.1200.10:FF:000005">
    <property type="entry name" value="Nonribosomal peptide synthetase 1"/>
    <property type="match status" value="4"/>
</dbReference>
<dbReference type="EMBL" id="CP027541">
    <property type="protein sequence ID" value="AWT53633.1"/>
    <property type="molecule type" value="Genomic_DNA"/>
</dbReference>
<dbReference type="Pfam" id="PF00550">
    <property type="entry name" value="PP-binding"/>
    <property type="match status" value="4"/>
</dbReference>
<dbReference type="NCBIfam" id="TIGR01733">
    <property type="entry name" value="AA-adenyl-dom"/>
    <property type="match status" value="4"/>
</dbReference>
<keyword evidence="3" id="KW-0596">Phosphopantetheine</keyword>
<sequence length="5511" mass="597642">MESDDRTLPLTRGQLDIWLAQETGRFDIEGQLGLFVRICGPLQREPLHWAIRRVLREAEPVRAAIFDKDGQVFQKVLECPDAELAFHDLRDAHSPVQQTCEMAAAIQAAPLPFSGPLFKFALFQTQPDEFYWFTCCHHIVVDGAGVALIGQRIAAVYSAIVSGSPIPPPLFGSLHDLVTIESEYESSTDYSNDQAYWEMNLPSQDVPNRPTPDAAGEVDPYAPSTSVRLDPVVMSKVQGLAEAWDIPRSSLITAACALLVHGWCAPGSEVVLDFPVSRRVNLESKTLPGMMSGVVPLVLRVRPERTVADFCTHVDTQIRGALQHQRFPVQTLERKARSRDPGQFTDRVSVNFIPSVFTLDFGGLSASASYTNAGLVGGFGFFFSGVGDELYLSTAGRGQPFSGFGVDALATRLERVLAAMTSDPGARLAAIGLLDTDQRAGLDECGNLSALSTSATPVSIPEMFAAQVARSPEAVAISDGPRAMTYRQLDEASNRLAHLLADRQVGPGQYVTLLFNRSAEAVVAMLAVLKTGAAYLPIDPALPMARMEFMVADAESTVAVTAAGLTDRLDGAVRIVIDVDDPVLAGAPSTALPAPSPDDIAYLIYTSGTTGTPKGVAITHRNVTQLLESLYGHSPGHVWAQWHSLAFDASVEEIWSALLFGGRLVVVPESVAGSPSHFHDLLVREQVSVLSQTPSAVAALAPDGLESVALLVAGEACPAELVQRWAPGRVVVNGYGPTETTVCASRTAPLDSASGVPPIGVPVPGAALFVLDEWLRPVAPGVTGELYIAGHGVGVGYVHRPGLTASRFIACPYGNPGARMYRTGDLVRWGTDGQLHYLGRADEQVKIRGYRIELGEIRTALTQLDGVDHAAVITREDTPGDKRLIGYITGTANPTEVRTTLTEQLPGYMVPAAIVVLDALPLTVNGKLDTHALPAPEYQDADHYRAPTNALEDILTGIYAQILGLDHVGIDDPFFDLGGDSLSAMRAIAAINKSLGAGLSLRTLFDAPTVAQLSPHLVENTSPREALRAGERPAVVPLSFAQSRLWFLEQLQDGAGAFNMPAAFQIDGPLEVDVLCAAVDDVVARHESLRTVFPDVEGVPFQHVLPFRPGMWRRGDAAVAMPVSEHDVGSALKSLAGHRFDLASEIPIRVQILSAGPDKHVVLIVVHHIAFDGWSLAPMVRELNLAYQARRQGHPPQWPPLPVQYADFTLWQRQQFGGLDDTDSPIATQLAYWRHALDGLPEHLQLPTDRPYPTVADHRGATLTIDWPPELQTRIHRLATEHHTTSFMVIQTALAILLARLSASSDVAVGFPVAGRDDPALDDLIGFFVNTLVLRTDLSGDPTVTELLTQVRQRSLAAYEHQDVPFEVLVEHLNPNRSLTHHPLIQVTLAWQNLPGNTDDPTTGLTLGEDLHVTQLPLDTHTARMDLTFLLGEHFTETGEPRGIRGSVEYRTDVYDAATIHTLKHRFRRVLDAITTDPETRLSTIDLLNEDEHTRLDEFGHRAVLTQPVTPVSIPELFAAWVVRSPDAIAVTCAGHSITYRELDETSNRLAHLLTEYGAGPGQCVTLLMPRCVDAITAILATLKTGAAYLPIDPTTPDTRIEFIHTDATPIAAITTADLHPRMAASAVPVIDTNDPRVQRCPDTPLPLPHPDDIAHIIYTSGTTGTPKGVAVTHHNITRLFHHLDIGIALAPDQIWTQCHSYAFDYSVWEIWGPLLHGGRLIVVPEHITTSPDDLHALLLAEHVTVWSQTPTALAAQSPDGLPPVTLMAAGEACPLGVVNHWAPGRLMINGYGPTETTIYATISHPLQPETPTVPIGAPVPGTALFVLDELLQPVAPGVTGELYIAGHGVAAGYLHRSGLTASRFIACPFGLPGARMYRTGDLVHWGTDGQLHYHGRTDEQVKIRGYRIELGEIQTALTQLDGVDHAAVTTRQDQPGDVRLVGYITGTADPITTRTALAERLPNYMVPTAIVVLDTLPLTVNGKLDTHALPPPEYHHTNHYRAPTNPIEDTLTTIYAQVLGLDHISTDDSFFDLGGDSILSMQVVAQARAAGLSCRPRDIFVEQTPARLARVVGAADSPRTVQDEGIGPVVPTPIMHWLNTIDGPIEQFNQTMVVQAPPGVTHADVLTVLQALLDHHAMLRLHAENNDKTWTLTVPEPGTINADTCLTTVDTLTTDTLTHARSQLNPATGLVVRALWATSTGQLALIIHHLAIDAVSWRILLEDLNIAWAQHRHDQPIALPTPATSFARWASLLADHAHSTEVVEQADIWRRTCDPAANAVPAPQPGNDTYASAGHLTVSLDAESTRTLLGEVPAVFHTGIHDILLTAYALAWSEFLGGDGNPVGIDVETHGRHDDLTDDLDLSRTVGWFTTKYPVQLSVGGLRWKQVTGGDASLGAVIKEAKEQLRALPDPLTYGLLRYLNTDVDLSGPDPTIGFNYLGRLGAAAGEPSEELWHICQDGLAVTSAAAEVSVSLPHSAELNAVTIDTVDGPYLQATWTWAPSALDQEQISRLSGLWFEALAGICTHVQNGGGGLTPSDIAPARLTQPQIDQLQQQYRIADILPLTPMQQGLLFHATTVGGHHDDVYAMQLDIAVSGPLDSGRLHKAVQFVAARHPNLVARFCRQFAEPVQIIPADPTAAWRFDIVDSEEQILQVSAAERAAVCNLADGPGFRVALVRNDEERHRILLTFHHVVLDGWSLPVLLSEIFAGYYGKALPAATPYRRFVMWLAERDLDEARTAWREVLDGFDSPTLVGPPARLRPGPKTSADLRISDQTTQALTDLARACHTTVNTVLQAAWAQVLMSLTGQRDVVFGAAVSGRPTDLPGAETMVGLMINTIPVRATIKPTTTVQGLIHQLHDAHNHTLEHQHLALNEIHRTTGHDQLFDTLFAYENYPIDADALSGTNGLTITGFSGREANHYPLTVQATPGSEIGFRVEWDTDVFDPASIDSVIDRLRRVLVTMTDDPTQPVASIDMLSVDEHARLDEFGNRAVLIASEPARTSIPTVFAEQAARTPQAVAISSAGRRVTYRDLDEDSNRFARTLSGNGVGPGQCVALLLERSAQAVVTMLSILKTGAAYLAIDPTLPDERIAFMVSDAAPMAVVTTAELRSRTSRFGLLVIDVDDPTWAGEHSTSLPAPSPHDIAYLIYTSGTTGTPKGVAVTHRNVTHLIESSPAYLPSPQVWTQCHSYAFDFAVWEIWAALLTGGRLVIIPEEAITSPRDFHALLIREEVNVLTQTPSAAAALTPEGLESVTLILGGEACPAELVDRWAPGRVVINAYGPTETTVYATLSAPLSEGVVDVPIGAPASTVALFVLDEWLRPVPPGVVGELYVAGHGVGVGYVHRSGLTASRFIACPFGLPGARMYRTGDLVHWGTDGQLHYHGRTDEQVKIRGYRIELGEIQTALTQLDGVDHAAVTTRQDQPGDVRLVGYITGTADPITTRTALAERLPNYMVPTAIVVLDTLPLTVNGKLDTHALPPPEYHHTNHYRAPTNPIEDTLTTIYAQVLGLDHISTDDSFFDLGGDSLSAMRLVAAVNTTLDTDLNVHTLFDAPTVAQLAPRVGRESRRRQPLVPFRRPAVLPLSFTQNRLWFVDQLHGPSSVYNITVALRLRGTLDAEALGAALADVVARHESLRTLITAPDGIPRQQVVPADDAQFGWEVIDADGWPQTRLDQALEEAARHTFDLEEEIPLRARLFHVAAGEHVLVGVVHHIVFDGWSLAPMVHDLSLAYQARRQGRAPDRPPLPVQYVDYTLWQREQFGDLDDADSPLATQLAYWRDALDGLPERLQLPTDRPYPPAADQRGSRVSVDWPVGLQQQIRETARQHHATSFMVIQTALAILLSRLSGSTDVAVGFPVAGRTDPALDELIGFFVNTLVLRTDLTGDPTITEILTQVRERSVAAVEHQDIPFEVLVEQLDLTRSLTHHPLIQVALAWQNLPGTANDTAYLTLGDDLQVTQLPLDTHTSRMDLTFSLSEHFTEDGEPQGIRGSVEYRTDVYDRQTIRTLIERFERVLTAVTTEPARHISSIDLLGRRERHHLDQLGNRATLARPLIPISIPELFATWVARCPEAVAVRDGMRSTTYRNLDETSNRLAHLLISYGACPGRCVALLLPRSTDAITAILAVLKTGAAYLPVDPATPDSRIEFILTDATPVATITNHTLRTRLSACGVPVIDIDDIDAEDQPSTPPPVPVPDDIAYLIYTSGTTGAPKAVAITHHNVTQLLGALDAGLPRTGIWPLCHSLAFDVSVWEIFGALLRGGRVVVVAEDVATSPTELHDVLVTEHVDVLTQTPSAVRALSADGLESVALVVVGEACAADVVDRWARDRVMINAYGPTETTMCVAISAPLVAEAGTVPIGSPVPGAALFVLDEWLRPAPPGVVGELYVAGHGVGVGYVHRPGLTASRFIACPYGNPGARMYRTGDLVRWGTDGQLHYLGRADEQVKIRGYRIELGEIHTALAALDGVDQAAVITREDTPGDKRLIGYITGTANPTEVRTTLTEQLPAYMVPAAIVVLDTLPLTVNGKLDTHALPAPEYQDADHYRAPTNALEDILTGIYAQVLGLDHVGIDDPFFDLGGDSISAMQVVTRARAAGVMCRPRDIFIEQTVAAVARVATIGGLEAGPVDAGVGPVTPTPIMHWLNTIDGPIEQFNQTMVVQAPPGVTHADVLTVLQALLDHHAMLRLHAENNSGFWTLTVPEPGTINADTCLTTVDTLTTDTLTHARSQLNPATGKVLSALWETTTGQLALIIHHLAIDAVSWRILLEDLNIAWAQHRHNQPIALPTAGTSFQQWATRLVDHAHEPAVVKLTETWRRVTATPACLPPPRPEADTYAVAGHLTASLDAGTTRRLLSEVPAAFHTGVEDILLIAFGLAWSEFSGSHDGAAVGIDVEGHGRHDELADNLDLSRTVGWFTMKYPVTLSIGPLRWAQIVTGQAALGPIVKRAKEQLRALPDPLTYGLLRYLNTDVDLSGPDSTIGFNYFGRLGTATGDLSGELWQISQDGLAVATSAAAVPMPLAHTVELNASTVESGSGPHLQATWAWAPSVLDDTQISRLSQLWFDALTGICTHVRNGGGGLTPSDIAPASLTQAQIDQLQHQYRIADILPLTPLQKGLLFHARVQNSDRDLYAMQLDIAVSGPLNPERLHDAVRTVVARHPHLAARFCQQFDQPVQIIPAEPQIPWQYLRLDDTTEDQIQQVCAAERTAVCDLRHGPVLRIAIIRTAPEQYRVVLTNHHIVLDGWSLPILLGEIFASYHDQRLPAATPYRRFVTWLTERDLDAARTAWREVLDGFDKPTLVAPPGRSQLGPRSSASSRVPEAITKAVDELARACHTTVNTVLQAAWAQVLMSLTGRRDVVFGAAVSGRPTDLPGAETMVGLMINTIPVRATIKPTTTVEGLIEQLHSAHHRTLEHQHLALNEIHRATGHDQLFDTLFVYENYPIDTATLLSTGGLTITEYTGTESTHYPLTMQARPDHEMVLRVEYDTDVFDPAGIETLIERFRRALVAMTTDAGSQS</sequence>
<proteinExistence type="inferred from homology"/>
<dbReference type="InterPro" id="IPR042099">
    <property type="entry name" value="ANL_N_sf"/>
</dbReference>
<dbReference type="CDD" id="cd19540">
    <property type="entry name" value="LCL_NRPS-like"/>
    <property type="match status" value="2"/>
</dbReference>
<dbReference type="SUPFAM" id="SSF52777">
    <property type="entry name" value="CoA-dependent acyltransferases"/>
    <property type="match status" value="14"/>
</dbReference>
<dbReference type="UniPathway" id="UPA00011"/>
<evidence type="ECO:0000313" key="8">
    <source>
        <dbReference type="EMBL" id="AWT53633.1"/>
    </source>
</evidence>
<dbReference type="SUPFAM" id="SSF56801">
    <property type="entry name" value="Acetyl-CoA synthetase-like"/>
    <property type="match status" value="4"/>
</dbReference>
<dbReference type="InterPro" id="IPR020845">
    <property type="entry name" value="AMP-binding_CS"/>
</dbReference>
<dbReference type="InterPro" id="IPR001242">
    <property type="entry name" value="Condensation_dom"/>
</dbReference>
<dbReference type="InterPro" id="IPR025110">
    <property type="entry name" value="AMP-bd_C"/>
</dbReference>
<keyword evidence="5" id="KW-0677">Repeat</keyword>
<dbReference type="SMART" id="SM01294">
    <property type="entry name" value="PKS_PP_betabranch"/>
    <property type="match status" value="1"/>
</dbReference>
<dbReference type="GO" id="GO:0031177">
    <property type="term" value="F:phosphopantetheine binding"/>
    <property type="evidence" value="ECO:0007669"/>
    <property type="project" value="InterPro"/>
</dbReference>
<keyword evidence="4" id="KW-0597">Phosphoprotein</keyword>
<dbReference type="InterPro" id="IPR020806">
    <property type="entry name" value="PKS_PP-bd"/>
</dbReference>
<dbReference type="SUPFAM" id="SSF47336">
    <property type="entry name" value="ACP-like"/>
    <property type="match status" value="4"/>
</dbReference>
<feature type="domain" description="Carrier" evidence="7">
    <location>
        <begin position="946"/>
        <end position="1021"/>
    </location>
</feature>
<dbReference type="Gene3D" id="3.40.50.12780">
    <property type="entry name" value="N-terminal domain of ligase-like"/>
    <property type="match status" value="2"/>
</dbReference>
<keyword evidence="6" id="KW-0045">Antibiotic biosynthesis</keyword>
<dbReference type="InterPro" id="IPR006162">
    <property type="entry name" value="Ppantetheine_attach_site"/>
</dbReference>
<dbReference type="InterPro" id="IPR010060">
    <property type="entry name" value="NRPS_synth"/>
</dbReference>
<dbReference type="Pfam" id="PF00668">
    <property type="entry name" value="Condensation"/>
    <property type="match status" value="7"/>
</dbReference>
<dbReference type="Pfam" id="PF13193">
    <property type="entry name" value="AMP-binding_C"/>
    <property type="match status" value="4"/>
</dbReference>
<evidence type="ECO:0000256" key="6">
    <source>
        <dbReference type="ARBA" id="ARBA00023194"/>
    </source>
</evidence>
<dbReference type="PROSITE" id="PS00012">
    <property type="entry name" value="PHOSPHOPANTETHEINE"/>
    <property type="match status" value="4"/>
</dbReference>
<dbReference type="Pfam" id="PF00501">
    <property type="entry name" value="AMP-binding"/>
    <property type="match status" value="4"/>
</dbReference>
<dbReference type="PROSITE" id="PS00455">
    <property type="entry name" value="AMP_BINDING"/>
    <property type="match status" value="4"/>
</dbReference>
<dbReference type="FunFam" id="3.40.50.12780:FF:000012">
    <property type="entry name" value="Non-ribosomal peptide synthetase"/>
    <property type="match status" value="4"/>
</dbReference>
<comment type="similarity">
    <text evidence="2">Belongs to the ATP-dependent AMP-binding enzyme family.</text>
</comment>
<dbReference type="InterPro" id="IPR009081">
    <property type="entry name" value="PP-bd_ACP"/>
</dbReference>
<evidence type="ECO:0000256" key="5">
    <source>
        <dbReference type="ARBA" id="ARBA00022737"/>
    </source>
</evidence>
<comment type="cofactor">
    <cofactor evidence="1">
        <name>pantetheine 4'-phosphate</name>
        <dbReference type="ChEBI" id="CHEBI:47942"/>
    </cofactor>
</comment>
<dbReference type="FunFam" id="3.30.300.30:FF:000010">
    <property type="entry name" value="Enterobactin synthetase component F"/>
    <property type="match status" value="4"/>
</dbReference>
<dbReference type="GO" id="GO:0003824">
    <property type="term" value="F:catalytic activity"/>
    <property type="evidence" value="ECO:0007669"/>
    <property type="project" value="InterPro"/>
</dbReference>